<proteinExistence type="predicted"/>
<comment type="caution">
    <text evidence="2">The sequence shown here is derived from an EMBL/GenBank/DDBJ whole genome shotgun (WGS) entry which is preliminary data.</text>
</comment>
<dbReference type="EMBL" id="LZMT01000017">
    <property type="protein sequence ID" value="OBX64353.1"/>
    <property type="molecule type" value="Genomic_DNA"/>
</dbReference>
<organism evidence="2">
    <name type="scientific">Faucicola osloensis</name>
    <name type="common">Moraxella osloensis</name>
    <dbReference type="NCBI Taxonomy" id="34062"/>
    <lineage>
        <taxon>Bacteria</taxon>
        <taxon>Pseudomonadati</taxon>
        <taxon>Pseudomonadota</taxon>
        <taxon>Gammaproteobacteria</taxon>
        <taxon>Moraxellales</taxon>
        <taxon>Moraxellaceae</taxon>
        <taxon>Faucicola</taxon>
    </lineage>
</organism>
<feature type="chain" id="PRO_5041668548" evidence="1">
    <location>
        <begin position="27"/>
        <end position="319"/>
    </location>
</feature>
<sequence>MRKAVKVVLPLMGLSALVAMPTVAMAGDENLGCEFVLCMGSPNPLGIKECVSPVKKVLKMVKKGKKPPMCKMQDGTEYKYSVRPKLLDKPISGLNPNNKGVTLPPLGAGGNYIPVPSTTNYCPKGLVTSSYDESVIFHTGALPASYNRFDFKELNYPVHDFSDFKIPKTNLMNIPTGLKDMGSIIGKQYEYKQRLCIAPPPKAFIKQKNQDGSVTLHAWVDNAVLLTGADANKRVWVSTQLSNALNKPPMLANLDGQLVTSQTLKQVEQAKKQYITEYENIYGEGSRAGVVNGVSAGAGSSDIDDYVITINGQTKNIKF</sequence>
<keyword evidence="1" id="KW-0732">Signal</keyword>
<evidence type="ECO:0000313" key="2">
    <source>
        <dbReference type="EMBL" id="OBX64353.1"/>
    </source>
</evidence>
<gene>
    <name evidence="2" type="ORF">A9299_10130</name>
</gene>
<reference evidence="2" key="1">
    <citation type="submission" date="2016-06" db="EMBL/GenBank/DDBJ databases">
        <title>Draft genome of Moraxella osloensis CCUG 67237.</title>
        <authorList>
            <person name="Salva-Serra F."/>
            <person name="Engstrom-Jakobsson H."/>
            <person name="Thorell K."/>
            <person name="Gonzales-Siles L."/>
            <person name="Karlsson R."/>
            <person name="Boulund F."/>
            <person name="Engstrand L."/>
            <person name="Kristiansson E."/>
            <person name="Moore E."/>
        </authorList>
    </citation>
    <scope>NUCLEOTIDE SEQUENCE [LARGE SCALE GENOMIC DNA]</scope>
    <source>
        <strain evidence="2">CCUG 67237</strain>
    </source>
</reference>
<dbReference type="AlphaFoldDB" id="A0AA91J9W1"/>
<name>A0AA91J9W1_FAUOS</name>
<evidence type="ECO:0000256" key="1">
    <source>
        <dbReference type="SAM" id="SignalP"/>
    </source>
</evidence>
<accession>A0AA91J9W1</accession>
<protein>
    <submittedName>
        <fullName evidence="2">Uncharacterized protein</fullName>
    </submittedName>
</protein>
<feature type="signal peptide" evidence="1">
    <location>
        <begin position="1"/>
        <end position="26"/>
    </location>
</feature>